<name>A0ABP0CD89_9PEZI</name>
<proteinExistence type="predicted"/>
<keyword evidence="2" id="KW-1185">Reference proteome</keyword>
<protein>
    <submittedName>
        <fullName evidence="1">Uncharacterized protein</fullName>
    </submittedName>
</protein>
<evidence type="ECO:0000313" key="1">
    <source>
        <dbReference type="EMBL" id="CAK7230008.1"/>
    </source>
</evidence>
<dbReference type="EMBL" id="CAWUHB010000051">
    <property type="protein sequence ID" value="CAK7230008.1"/>
    <property type="molecule type" value="Genomic_DNA"/>
</dbReference>
<comment type="caution">
    <text evidence="1">The sequence shown here is derived from an EMBL/GenBank/DDBJ whole genome shotgun (WGS) entry which is preliminary data.</text>
</comment>
<sequence length="88" mass="9425">MLSVVEINNGQADQSHALPLAPATPQTTTVADGVVLVETPGHGRLRSFLGTWKKHSNIRLRLPFRKKTRTPVQGIFVGTVAEPGASVV</sequence>
<organism evidence="1 2">
    <name type="scientific">Sporothrix curviconia</name>
    <dbReference type="NCBI Taxonomy" id="1260050"/>
    <lineage>
        <taxon>Eukaryota</taxon>
        <taxon>Fungi</taxon>
        <taxon>Dikarya</taxon>
        <taxon>Ascomycota</taxon>
        <taxon>Pezizomycotina</taxon>
        <taxon>Sordariomycetes</taxon>
        <taxon>Sordariomycetidae</taxon>
        <taxon>Ophiostomatales</taxon>
        <taxon>Ophiostomataceae</taxon>
        <taxon>Sporothrix</taxon>
    </lineage>
</organism>
<dbReference type="Proteomes" id="UP001642405">
    <property type="component" value="Unassembled WGS sequence"/>
</dbReference>
<evidence type="ECO:0000313" key="2">
    <source>
        <dbReference type="Proteomes" id="UP001642405"/>
    </source>
</evidence>
<gene>
    <name evidence="1" type="ORF">SCUCBS95973_007428</name>
</gene>
<accession>A0ABP0CD89</accession>
<reference evidence="1 2" key="1">
    <citation type="submission" date="2024-01" db="EMBL/GenBank/DDBJ databases">
        <authorList>
            <person name="Allen C."/>
            <person name="Tagirdzhanova G."/>
        </authorList>
    </citation>
    <scope>NUCLEOTIDE SEQUENCE [LARGE SCALE GENOMIC DNA]</scope>
</reference>